<feature type="region of interest" description="Disordered" evidence="1">
    <location>
        <begin position="1"/>
        <end position="20"/>
    </location>
</feature>
<comment type="caution">
    <text evidence="2">The sequence shown here is derived from an EMBL/GenBank/DDBJ whole genome shotgun (WGS) entry which is preliminary data.</text>
</comment>
<reference evidence="2 3" key="1">
    <citation type="submission" date="2021-06" db="EMBL/GenBank/DDBJ databases">
        <authorList>
            <person name="Palmer J.M."/>
        </authorList>
    </citation>
    <scope>NUCLEOTIDE SEQUENCE [LARGE SCALE GENOMIC DNA]</scope>
    <source>
        <strain evidence="2 3">MEX-2019</strain>
        <tissue evidence="2">Muscle</tissue>
    </source>
</reference>
<evidence type="ECO:0000313" key="2">
    <source>
        <dbReference type="EMBL" id="KAK5601534.1"/>
    </source>
</evidence>
<proteinExistence type="predicted"/>
<protein>
    <submittedName>
        <fullName evidence="2">Uncharacterized protein</fullName>
    </submittedName>
</protein>
<organism evidence="2 3">
    <name type="scientific">Crenichthys baileyi</name>
    <name type="common">White River springfish</name>
    <dbReference type="NCBI Taxonomy" id="28760"/>
    <lineage>
        <taxon>Eukaryota</taxon>
        <taxon>Metazoa</taxon>
        <taxon>Chordata</taxon>
        <taxon>Craniata</taxon>
        <taxon>Vertebrata</taxon>
        <taxon>Euteleostomi</taxon>
        <taxon>Actinopterygii</taxon>
        <taxon>Neopterygii</taxon>
        <taxon>Teleostei</taxon>
        <taxon>Neoteleostei</taxon>
        <taxon>Acanthomorphata</taxon>
        <taxon>Ovalentaria</taxon>
        <taxon>Atherinomorphae</taxon>
        <taxon>Cyprinodontiformes</taxon>
        <taxon>Goodeidae</taxon>
        <taxon>Crenichthys</taxon>
    </lineage>
</organism>
<feature type="compositionally biased region" description="Polar residues" evidence="1">
    <location>
        <begin position="9"/>
        <end position="20"/>
    </location>
</feature>
<name>A0AAV9QYE3_9TELE</name>
<dbReference type="Proteomes" id="UP001311232">
    <property type="component" value="Unassembled WGS sequence"/>
</dbReference>
<keyword evidence="3" id="KW-1185">Reference proteome</keyword>
<accession>A0AAV9QYE3</accession>
<evidence type="ECO:0000313" key="3">
    <source>
        <dbReference type="Proteomes" id="UP001311232"/>
    </source>
</evidence>
<dbReference type="EMBL" id="JAHHUM010002668">
    <property type="protein sequence ID" value="KAK5601534.1"/>
    <property type="molecule type" value="Genomic_DNA"/>
</dbReference>
<evidence type="ECO:0000256" key="1">
    <source>
        <dbReference type="SAM" id="MobiDB-lite"/>
    </source>
</evidence>
<sequence length="276" mass="31095">MTPPCVPAPTNQHQVRISSSANHRPRLNFKDLHPRTSSLFKLSCDDQPHHVQLRLWRLGRFPALFPEGSSPSFLLFCSSGQVESALRTPPILLRSVAEVALPLSWLPPPRHLAQLLQRFLIRSSSRTPGFDVFFYSGRPTIFPASFISSMDSPQCSISSYSVCPGVRPQLCHVSTFSSTSSFKSSDPRHTKNLPFGKLAPAFKHLKDVFCSHSCLAKLKLQAFRSSLLTNWNGISFFYGDVVRSADSFQFLWPVVPVERWTLKRMVHNPLLTEPCM</sequence>
<dbReference type="AlphaFoldDB" id="A0AAV9QYE3"/>
<gene>
    <name evidence="2" type="ORF">CRENBAI_024426</name>
</gene>